<accession>A0A8J8NF42</accession>
<proteinExistence type="predicted"/>
<dbReference type="Proteomes" id="UP000785679">
    <property type="component" value="Unassembled WGS sequence"/>
</dbReference>
<organism evidence="1 2">
    <name type="scientific">Halteria grandinella</name>
    <dbReference type="NCBI Taxonomy" id="5974"/>
    <lineage>
        <taxon>Eukaryota</taxon>
        <taxon>Sar</taxon>
        <taxon>Alveolata</taxon>
        <taxon>Ciliophora</taxon>
        <taxon>Intramacronucleata</taxon>
        <taxon>Spirotrichea</taxon>
        <taxon>Stichotrichia</taxon>
        <taxon>Sporadotrichida</taxon>
        <taxon>Halteriidae</taxon>
        <taxon>Halteria</taxon>
    </lineage>
</organism>
<comment type="caution">
    <text evidence="1">The sequence shown here is derived from an EMBL/GenBank/DDBJ whole genome shotgun (WGS) entry which is preliminary data.</text>
</comment>
<gene>
    <name evidence="1" type="ORF">FGO68_gene14438</name>
</gene>
<sequence length="609" mass="70417">MTTAFSETFKHLFKEEDTEAATNPLTNPFVYDQYQDQSSYALNQPQDNDDNELPPPVTLTSYLKDDPSVMLTQSAFTPDLLQPRAKRGRRARKCKGEMPTDIGAVTQYLTDATQLMSGIVQDYMKQEMGGEGFIDENMLMKNDEDEANVCSEQMFLEQAEFLIAETDNLTSLVEKSNIKVNSLIQRCREKTRMLVETVQVKMQNLMKSEEEQPRYAISLKREIEGFIKLNSPTVREYQRRIDYHCKIYSDICQIQLQPIKETGVYTSQRPKYEFTPIKVLNDTKVEVKIQDTMLETNPRFQKDDVLGLSGCLMNGAIGIVNKTKGFTEIYEVPPNCTDPKDLLKGQSVDEIVTVLIKHADRLVINHSVYQKDAKIQQLHYRDPQCSVLIDDNTYLVALAKYDCFYRVTWNGRKYETKSIIMNYQMAKSKKYKIIKMYIHDQFLYCQSNKTIYKLPKDLQLDVYHRMHRPSSFERFYYGTELIIDSALVQSDLSQILVLHQSGEVILLDTLSKFVTCKFTFSPEFPISKLYVPPNFNAQELPLILYENMGKLNMIDIQTCGIEVDGMELINLRNRKVAGQIVNWDDSERMYVITVDFRGKICLSEMSFSS</sequence>
<keyword evidence="2" id="KW-1185">Reference proteome</keyword>
<evidence type="ECO:0000313" key="2">
    <source>
        <dbReference type="Proteomes" id="UP000785679"/>
    </source>
</evidence>
<reference evidence="1" key="1">
    <citation type="submission" date="2019-06" db="EMBL/GenBank/DDBJ databases">
        <authorList>
            <person name="Zheng W."/>
        </authorList>
    </citation>
    <scope>NUCLEOTIDE SEQUENCE</scope>
    <source>
        <strain evidence="1">QDHG01</strain>
    </source>
</reference>
<evidence type="ECO:0000313" key="1">
    <source>
        <dbReference type="EMBL" id="TNV73365.1"/>
    </source>
</evidence>
<name>A0A8J8NF42_HALGN</name>
<protein>
    <submittedName>
        <fullName evidence="1">Uncharacterized protein</fullName>
    </submittedName>
</protein>
<dbReference type="AlphaFoldDB" id="A0A8J8NF42"/>
<dbReference type="EMBL" id="RRYP01019096">
    <property type="protein sequence ID" value="TNV73365.1"/>
    <property type="molecule type" value="Genomic_DNA"/>
</dbReference>